<dbReference type="Pfam" id="PF00132">
    <property type="entry name" value="Hexapep"/>
    <property type="match status" value="1"/>
</dbReference>
<name>A0ABX0IHA8_9FLAO</name>
<dbReference type="PANTHER" id="PTHR43300">
    <property type="entry name" value="ACETYLTRANSFERASE"/>
    <property type="match status" value="1"/>
</dbReference>
<dbReference type="SUPFAM" id="SSF51161">
    <property type="entry name" value="Trimeric LpxA-like enzymes"/>
    <property type="match status" value="1"/>
</dbReference>
<accession>A0ABX0IHA8</accession>
<dbReference type="InterPro" id="IPR018357">
    <property type="entry name" value="Hexapep_transf_CS"/>
</dbReference>
<evidence type="ECO:0000256" key="4">
    <source>
        <dbReference type="ARBA" id="ARBA00023315"/>
    </source>
</evidence>
<dbReference type="RefSeq" id="WP_166237047.1">
    <property type="nucleotide sequence ID" value="NZ_JAAJBV010000007.1"/>
</dbReference>
<dbReference type="InterPro" id="IPR011004">
    <property type="entry name" value="Trimer_LpxA-like_sf"/>
</dbReference>
<evidence type="ECO:0000256" key="2">
    <source>
        <dbReference type="ARBA" id="ARBA00022679"/>
    </source>
</evidence>
<evidence type="ECO:0000256" key="3">
    <source>
        <dbReference type="ARBA" id="ARBA00022737"/>
    </source>
</evidence>
<keyword evidence="6" id="KW-1185">Reference proteome</keyword>
<proteinExistence type="inferred from homology"/>
<dbReference type="InterPro" id="IPR050179">
    <property type="entry name" value="Trans_hexapeptide_repeat"/>
</dbReference>
<evidence type="ECO:0000256" key="1">
    <source>
        <dbReference type="ARBA" id="ARBA00007274"/>
    </source>
</evidence>
<keyword evidence="3" id="KW-0677">Repeat</keyword>
<keyword evidence="4" id="KW-0012">Acyltransferase</keyword>
<dbReference type="PROSITE" id="PS00101">
    <property type="entry name" value="HEXAPEP_TRANSFERASES"/>
    <property type="match status" value="1"/>
</dbReference>
<reference evidence="5 6" key="1">
    <citation type="submission" date="2020-02" db="EMBL/GenBank/DDBJ databases">
        <authorList>
            <person name="Chen W.-M."/>
        </authorList>
    </citation>
    <scope>NUCLEOTIDE SEQUENCE [LARGE SCALE GENOMIC DNA]</scope>
    <source>
        <strain evidence="5 6">TWA-26</strain>
    </source>
</reference>
<dbReference type="InterPro" id="IPR001451">
    <property type="entry name" value="Hexapep"/>
</dbReference>
<dbReference type="PANTHER" id="PTHR43300:SF11">
    <property type="entry name" value="ACETYLTRANSFERASE RV3034C-RELATED"/>
    <property type="match status" value="1"/>
</dbReference>
<organism evidence="5 6">
    <name type="scientific">Flavobacterium celericrescens</name>
    <dbReference type="NCBI Taxonomy" id="2709780"/>
    <lineage>
        <taxon>Bacteria</taxon>
        <taxon>Pseudomonadati</taxon>
        <taxon>Bacteroidota</taxon>
        <taxon>Flavobacteriia</taxon>
        <taxon>Flavobacteriales</taxon>
        <taxon>Flavobacteriaceae</taxon>
        <taxon>Flavobacterium</taxon>
    </lineage>
</organism>
<gene>
    <name evidence="5" type="ORF">G4L40_09935</name>
</gene>
<evidence type="ECO:0000313" key="5">
    <source>
        <dbReference type="EMBL" id="NHM05022.1"/>
    </source>
</evidence>
<sequence>MKLIKAILSDILSFFERIISYCFWNFKGVRITISCQVSRKAIIEKGCVFSGHSIITENAKIGTFTYGYNVNINNAVVGSYCSLAPDVKIGLDEHPLDKTSTHPHFYPKMEQKKAVIGNHVWLGANAVVLSGVIIENHSVIAAGAVVTKNVNEYEIVGGVPAKIIGNRDKNATK</sequence>
<keyword evidence="2" id="KW-0808">Transferase</keyword>
<dbReference type="Gene3D" id="2.160.10.10">
    <property type="entry name" value="Hexapeptide repeat proteins"/>
    <property type="match status" value="1"/>
</dbReference>
<dbReference type="EMBL" id="JAAJBV010000007">
    <property type="protein sequence ID" value="NHM05022.1"/>
    <property type="molecule type" value="Genomic_DNA"/>
</dbReference>
<dbReference type="Proteomes" id="UP000761423">
    <property type="component" value="Unassembled WGS sequence"/>
</dbReference>
<protein>
    <submittedName>
        <fullName evidence="5">CatB-related O-acetyltransferase</fullName>
    </submittedName>
</protein>
<comment type="similarity">
    <text evidence="1">Belongs to the transferase hexapeptide repeat family.</text>
</comment>
<evidence type="ECO:0000313" key="6">
    <source>
        <dbReference type="Proteomes" id="UP000761423"/>
    </source>
</evidence>
<dbReference type="CDD" id="cd03349">
    <property type="entry name" value="LbH_XAT"/>
    <property type="match status" value="1"/>
</dbReference>
<comment type="caution">
    <text evidence="5">The sequence shown here is derived from an EMBL/GenBank/DDBJ whole genome shotgun (WGS) entry which is preliminary data.</text>
</comment>